<sequence>MPEIDNFQYLFQNDIPLIDTRAPVEFERGAFPNSLNIPLMNNKERRLVGVDYQDNGRNSAIKLGHRLVSGDIKKNRMDAWLDFVEKHPNGALYCFRGGLRSEIAQHWIFESSGITYPRVKGGFKDMRNYLTKKLDQIIELTNFMILGGQTGCGKTLLLNELKNSIDLEELANHRGSAFGQNIFPQPTQIAFENALAIEFIHKKNNPFLILEDEGSNIGRVYLPTNLKNILLQSDLVILCASLEERIQLSLKAYVIDMLDSFRKNNEIDGFKQFSNYWKSSLSKIQKRLGGLRYKLLLGMLDSALAKHQEYAEVDLYIPLIKALLTDYYDPMYDYQISKKKNRIVFQGDSQAVIDFIKN</sequence>
<evidence type="ECO:0000313" key="3">
    <source>
        <dbReference type="EMBL" id="SVA82544.1"/>
    </source>
</evidence>
<reference evidence="3" key="1">
    <citation type="submission" date="2018-05" db="EMBL/GenBank/DDBJ databases">
        <authorList>
            <person name="Lanie J.A."/>
            <person name="Ng W.-L."/>
            <person name="Kazmierczak K.M."/>
            <person name="Andrzejewski T.M."/>
            <person name="Davidsen T.M."/>
            <person name="Wayne K.J."/>
            <person name="Tettelin H."/>
            <person name="Glass J.I."/>
            <person name="Rusch D."/>
            <person name="Podicherti R."/>
            <person name="Tsui H.-C.T."/>
            <person name="Winkler M.E."/>
        </authorList>
    </citation>
    <scope>NUCLEOTIDE SEQUENCE</scope>
</reference>
<dbReference type="InterPro" id="IPR036873">
    <property type="entry name" value="Rhodanese-like_dom_sf"/>
</dbReference>
<dbReference type="PROSITE" id="PS50206">
    <property type="entry name" value="RHODANESE_3"/>
    <property type="match status" value="1"/>
</dbReference>
<dbReference type="SMART" id="SM00450">
    <property type="entry name" value="RHOD"/>
    <property type="match status" value="1"/>
</dbReference>
<dbReference type="PANTHER" id="PTHR30401">
    <property type="entry name" value="TRNA 2-SELENOURIDINE SYNTHASE"/>
    <property type="match status" value="1"/>
</dbReference>
<dbReference type="Gene3D" id="3.40.250.10">
    <property type="entry name" value="Rhodanese-like domain"/>
    <property type="match status" value="1"/>
</dbReference>
<dbReference type="InterPro" id="IPR027417">
    <property type="entry name" value="P-loop_NTPase"/>
</dbReference>
<gene>
    <name evidence="3" type="ORF">METZ01_LOCUS135398</name>
</gene>
<dbReference type="NCBIfam" id="TIGR03167">
    <property type="entry name" value="tRNA_sel_U_synt"/>
    <property type="match status" value="1"/>
</dbReference>
<dbReference type="PANTHER" id="PTHR30401:SF0">
    <property type="entry name" value="TRNA 2-SELENOURIDINE SYNTHASE"/>
    <property type="match status" value="1"/>
</dbReference>
<dbReference type="InterPro" id="IPR001763">
    <property type="entry name" value="Rhodanese-like_dom"/>
</dbReference>
<accession>A0A381Z060</accession>
<dbReference type="SUPFAM" id="SSF52540">
    <property type="entry name" value="P-loop containing nucleoside triphosphate hydrolases"/>
    <property type="match status" value="1"/>
</dbReference>
<name>A0A381Z060_9ZZZZ</name>
<dbReference type="SUPFAM" id="SSF52821">
    <property type="entry name" value="Rhodanese/Cell cycle control phosphatase"/>
    <property type="match status" value="1"/>
</dbReference>
<proteinExistence type="predicted"/>
<dbReference type="GO" id="GO:0043828">
    <property type="term" value="F:tRNA 2-selenouridine synthase activity"/>
    <property type="evidence" value="ECO:0007669"/>
    <property type="project" value="InterPro"/>
</dbReference>
<dbReference type="Pfam" id="PF26341">
    <property type="entry name" value="AAA_SelU"/>
    <property type="match status" value="1"/>
</dbReference>
<organism evidence="3">
    <name type="scientific">marine metagenome</name>
    <dbReference type="NCBI Taxonomy" id="408172"/>
    <lineage>
        <taxon>unclassified sequences</taxon>
        <taxon>metagenomes</taxon>
        <taxon>ecological metagenomes</taxon>
    </lineage>
</organism>
<dbReference type="AlphaFoldDB" id="A0A381Z060"/>
<dbReference type="InterPro" id="IPR017582">
    <property type="entry name" value="SelU"/>
</dbReference>
<protein>
    <recommendedName>
        <fullName evidence="2">Rhodanese domain-containing protein</fullName>
    </recommendedName>
</protein>
<evidence type="ECO:0000259" key="2">
    <source>
        <dbReference type="PROSITE" id="PS50206"/>
    </source>
</evidence>
<dbReference type="EMBL" id="UINC01019490">
    <property type="protein sequence ID" value="SVA82544.1"/>
    <property type="molecule type" value="Genomic_DNA"/>
</dbReference>
<feature type="domain" description="Rhodanese" evidence="2">
    <location>
        <begin position="11"/>
        <end position="134"/>
    </location>
</feature>
<dbReference type="GO" id="GO:0002098">
    <property type="term" value="P:tRNA wobble uridine modification"/>
    <property type="evidence" value="ECO:0007669"/>
    <property type="project" value="InterPro"/>
</dbReference>
<dbReference type="InterPro" id="IPR058840">
    <property type="entry name" value="AAA_SelU"/>
</dbReference>
<evidence type="ECO:0000256" key="1">
    <source>
        <dbReference type="ARBA" id="ARBA00023266"/>
    </source>
</evidence>
<keyword evidence="1" id="KW-0711">Selenium</keyword>
<dbReference type="NCBIfam" id="NF008751">
    <property type="entry name" value="PRK11784.1-3"/>
    <property type="match status" value="1"/>
</dbReference>